<feature type="compositionally biased region" description="Acidic residues" evidence="1">
    <location>
        <begin position="292"/>
        <end position="305"/>
    </location>
</feature>
<dbReference type="PANTHER" id="PTHR31286:SF167">
    <property type="entry name" value="OS09G0268800 PROTEIN"/>
    <property type="match status" value="1"/>
</dbReference>
<dbReference type="EMBL" id="BQKI01000096">
    <property type="protein sequence ID" value="GJN38404.1"/>
    <property type="molecule type" value="Genomic_DNA"/>
</dbReference>
<reference evidence="3" key="1">
    <citation type="journal article" date="2018" name="DNA Res.">
        <title>Multiple hybrid de novo genome assembly of finger millet, an orphan allotetraploid crop.</title>
        <authorList>
            <person name="Hatakeyama M."/>
            <person name="Aluri S."/>
            <person name="Balachadran M.T."/>
            <person name="Sivarajan S.R."/>
            <person name="Patrignani A."/>
            <person name="Gruter S."/>
            <person name="Poveda L."/>
            <person name="Shimizu-Inatsugi R."/>
            <person name="Baeten J."/>
            <person name="Francoijs K.J."/>
            <person name="Nataraja K.N."/>
            <person name="Reddy Y.A.N."/>
            <person name="Phadnis S."/>
            <person name="Ravikumar R.L."/>
            <person name="Schlapbach R."/>
            <person name="Sreeman S.M."/>
            <person name="Shimizu K.K."/>
        </authorList>
    </citation>
    <scope>NUCLEOTIDE SEQUENCE</scope>
</reference>
<feature type="region of interest" description="Disordered" evidence="1">
    <location>
        <begin position="266"/>
        <end position="336"/>
    </location>
</feature>
<proteinExistence type="predicted"/>
<organism evidence="3 4">
    <name type="scientific">Eleusine coracana subsp. coracana</name>
    <dbReference type="NCBI Taxonomy" id="191504"/>
    <lineage>
        <taxon>Eukaryota</taxon>
        <taxon>Viridiplantae</taxon>
        <taxon>Streptophyta</taxon>
        <taxon>Embryophyta</taxon>
        <taxon>Tracheophyta</taxon>
        <taxon>Spermatophyta</taxon>
        <taxon>Magnoliopsida</taxon>
        <taxon>Liliopsida</taxon>
        <taxon>Poales</taxon>
        <taxon>Poaceae</taxon>
        <taxon>PACMAD clade</taxon>
        <taxon>Chloridoideae</taxon>
        <taxon>Cynodonteae</taxon>
        <taxon>Eleusininae</taxon>
        <taxon>Eleusine</taxon>
    </lineage>
</organism>
<dbReference type="Proteomes" id="UP001054889">
    <property type="component" value="Unassembled WGS sequence"/>
</dbReference>
<gene>
    <name evidence="3" type="primary">gb27440</name>
    <name evidence="3" type="ORF">PR202_gb27440</name>
</gene>
<reference evidence="3" key="2">
    <citation type="submission" date="2021-12" db="EMBL/GenBank/DDBJ databases">
        <title>Resequencing data analysis of finger millet.</title>
        <authorList>
            <person name="Hatakeyama M."/>
            <person name="Aluri S."/>
            <person name="Balachadran M.T."/>
            <person name="Sivarajan S.R."/>
            <person name="Poveda L."/>
            <person name="Shimizu-Inatsugi R."/>
            <person name="Schlapbach R."/>
            <person name="Sreeman S.M."/>
            <person name="Shimizu K.K."/>
        </authorList>
    </citation>
    <scope>NUCLEOTIDE SEQUENCE</scope>
</reference>
<dbReference type="InterPro" id="IPR040256">
    <property type="entry name" value="At4g02000-like"/>
</dbReference>
<dbReference type="PANTHER" id="PTHR31286">
    <property type="entry name" value="GLYCINE-RICH CELL WALL STRUCTURAL PROTEIN 1.8-LIKE"/>
    <property type="match status" value="1"/>
</dbReference>
<feature type="compositionally biased region" description="Basic and acidic residues" evidence="1">
    <location>
        <begin position="382"/>
        <end position="391"/>
    </location>
</feature>
<evidence type="ECO:0000313" key="4">
    <source>
        <dbReference type="Proteomes" id="UP001054889"/>
    </source>
</evidence>
<dbReference type="InterPro" id="IPR025836">
    <property type="entry name" value="Zn_knuckle_CX2CX4HX4C"/>
</dbReference>
<comment type="caution">
    <text evidence="3">The sequence shown here is derived from an EMBL/GenBank/DDBJ whole genome shotgun (WGS) entry which is preliminary data.</text>
</comment>
<evidence type="ECO:0000259" key="2">
    <source>
        <dbReference type="Pfam" id="PF14392"/>
    </source>
</evidence>
<feature type="compositionally biased region" description="Polar residues" evidence="1">
    <location>
        <begin position="350"/>
        <end position="361"/>
    </location>
</feature>
<accession>A0AAV5FUB8</accession>
<feature type="region of interest" description="Disordered" evidence="1">
    <location>
        <begin position="350"/>
        <end position="391"/>
    </location>
</feature>
<evidence type="ECO:0000313" key="3">
    <source>
        <dbReference type="EMBL" id="GJN38404.1"/>
    </source>
</evidence>
<sequence length="391" mass="43429">MAGTQGEKGKATAAEAMGSEPSIEERLKGLKLMGEEEKELDFFEEIEDLVKEARWMVLFRVETTKPFSHAALLNAMRTAWAAAKTVTFKVKADNLFLAHFHWPGDWLRVMEGGPWLSRGAPVVMAEYDGLSNIHEYKLNKIPVWTRIQGIPEALMKKKEIAEKIARKVGEPPITVIANEGKINPTPYLRARVFLDLEKPLVRMVPITLKEKMKCLVQYEKLPMFCSVCGIVGHEMTECGDGTHEASKCEWGDWLLVNFSTSIYGRGAGRGGGTRDGTANRGRGRGRRANNTSEEDYTDESNGEYDELQKSIVVQRKRTGRGDNTVADPTDVGATSSAGVVAGTVMLLEKNNSTQELSPQNTQEKKRQKKQVGAPDPAIFADVQRKVTDENE</sequence>
<dbReference type="Pfam" id="PF14392">
    <property type="entry name" value="zf-CCHC_4"/>
    <property type="match status" value="1"/>
</dbReference>
<feature type="domain" description="Zinc knuckle CX2CX4HX4C" evidence="2">
    <location>
        <begin position="195"/>
        <end position="238"/>
    </location>
</feature>
<feature type="region of interest" description="Disordered" evidence="1">
    <location>
        <begin position="1"/>
        <end position="21"/>
    </location>
</feature>
<evidence type="ECO:0000256" key="1">
    <source>
        <dbReference type="SAM" id="MobiDB-lite"/>
    </source>
</evidence>
<dbReference type="AlphaFoldDB" id="A0AAV5FUB8"/>
<name>A0AAV5FUB8_ELECO</name>
<protein>
    <recommendedName>
        <fullName evidence="2">Zinc knuckle CX2CX4HX4C domain-containing protein</fullName>
    </recommendedName>
</protein>
<keyword evidence="4" id="KW-1185">Reference proteome</keyword>